<evidence type="ECO:0000313" key="3">
    <source>
        <dbReference type="Proteomes" id="UP000265520"/>
    </source>
</evidence>
<proteinExistence type="predicted"/>
<reference evidence="2 3" key="1">
    <citation type="journal article" date="2018" name="Front. Plant Sci.">
        <title>Red Clover (Trifolium pratense) and Zigzag Clover (T. medium) - A Picture of Genomic Similarities and Differences.</title>
        <authorList>
            <person name="Dluhosova J."/>
            <person name="Istvanek J."/>
            <person name="Nedelnik J."/>
            <person name="Repkova J."/>
        </authorList>
    </citation>
    <scope>NUCLEOTIDE SEQUENCE [LARGE SCALE GENOMIC DNA]</scope>
    <source>
        <strain evidence="3">cv. 10/8</strain>
        <tissue evidence="2">Leaf</tissue>
    </source>
</reference>
<evidence type="ECO:0000256" key="1">
    <source>
        <dbReference type="SAM" id="MobiDB-lite"/>
    </source>
</evidence>
<sequence length="80" mass="9165">MQVSTQRRAETLLDEDDSRNKLHRPRARVNAQLAMGGSSRGEGTLRRAHPPLLSRMSPPRIKSRSKNTSKTINDFRQKIR</sequence>
<gene>
    <name evidence="2" type="ORF">A2U01_0015981</name>
</gene>
<organism evidence="2 3">
    <name type="scientific">Trifolium medium</name>
    <dbReference type="NCBI Taxonomy" id="97028"/>
    <lineage>
        <taxon>Eukaryota</taxon>
        <taxon>Viridiplantae</taxon>
        <taxon>Streptophyta</taxon>
        <taxon>Embryophyta</taxon>
        <taxon>Tracheophyta</taxon>
        <taxon>Spermatophyta</taxon>
        <taxon>Magnoliopsida</taxon>
        <taxon>eudicotyledons</taxon>
        <taxon>Gunneridae</taxon>
        <taxon>Pentapetalae</taxon>
        <taxon>rosids</taxon>
        <taxon>fabids</taxon>
        <taxon>Fabales</taxon>
        <taxon>Fabaceae</taxon>
        <taxon>Papilionoideae</taxon>
        <taxon>50 kb inversion clade</taxon>
        <taxon>NPAAA clade</taxon>
        <taxon>Hologalegina</taxon>
        <taxon>IRL clade</taxon>
        <taxon>Trifolieae</taxon>
        <taxon>Trifolium</taxon>
    </lineage>
</organism>
<dbReference type="AlphaFoldDB" id="A0A392N7M6"/>
<dbReference type="Proteomes" id="UP000265520">
    <property type="component" value="Unassembled WGS sequence"/>
</dbReference>
<evidence type="ECO:0000313" key="2">
    <source>
        <dbReference type="EMBL" id="MCH95008.1"/>
    </source>
</evidence>
<keyword evidence="3" id="KW-1185">Reference proteome</keyword>
<accession>A0A392N7M6</accession>
<comment type="caution">
    <text evidence="2">The sequence shown here is derived from an EMBL/GenBank/DDBJ whole genome shotgun (WGS) entry which is preliminary data.</text>
</comment>
<feature type="region of interest" description="Disordered" evidence="1">
    <location>
        <begin position="1"/>
        <end position="80"/>
    </location>
</feature>
<dbReference type="EMBL" id="LXQA010028725">
    <property type="protein sequence ID" value="MCH95008.1"/>
    <property type="molecule type" value="Genomic_DNA"/>
</dbReference>
<name>A0A392N7M6_9FABA</name>
<protein>
    <submittedName>
        <fullName evidence="2">Uncharacterized protein</fullName>
    </submittedName>
</protein>